<dbReference type="Pfam" id="PF00004">
    <property type="entry name" value="AAA"/>
    <property type="match status" value="1"/>
</dbReference>
<evidence type="ECO:0000256" key="1">
    <source>
        <dbReference type="ARBA" id="ARBA00022737"/>
    </source>
</evidence>
<dbReference type="PANTHER" id="PTHR11638:SF18">
    <property type="entry name" value="HEAT SHOCK PROTEIN 104"/>
    <property type="match status" value="1"/>
</dbReference>
<sequence>MGLSNFTQGNDDANSSGPPTSGIGVGMGGPFAPGGQSEDTAEELLVDYNEKFKNADPTLFRDTLIEQTLATLISKNKPNVLLKGLAGVGKTKIVEDIARRIALGDSLIPDLLKDCTIYELPVTNIVAGSGIVGQLEERVQAVVDFASDPKNKALLFIDEIHQITGGSSSHSEPTNRKISQILKPALARGQMSVIGATTSNESRAFDEDPAFARRFTQLIVDELTVEQTLAVLGTVRPGLMAHYRHQIAVSDDVLAETVKIAEANSKASAHRPDSAITLLDRSMADRVLEQKKLITQAEAAGNRALVATLRAIPQVPLTATRVLDVAKSLMTGNAQRPDFDAATLRATLLDRLQGQDEVLEKVADRIAREELELFPTKTPLTFLFAGTSGSGKTETAKILAEQMTGQEPIVLNMTEYHTPSSTAKIIGAPPGYIGSDSNQELPFDTLESNPHRVVLLDEFEKADMAVQRLFLSAFDEGYIRNAHGKLLDFSKAVVIVTTNAAREALSSSSIGFISGPRVISQQNLNTELAKHFEPELLGRFSLIVGFNQIDKVAFRQIMAADYESQVARIVDAKPRLAQALPAAMPDDELRALAETAYVDSQGARPAGKAVRTWIEDRLMAAQAAKTQTSAAIARTIDQHE</sequence>
<dbReference type="InterPro" id="IPR027417">
    <property type="entry name" value="P-loop_NTPase"/>
</dbReference>
<dbReference type="PANTHER" id="PTHR11638">
    <property type="entry name" value="ATP-DEPENDENT CLP PROTEASE"/>
    <property type="match status" value="1"/>
</dbReference>
<dbReference type="InterPro" id="IPR041546">
    <property type="entry name" value="ClpA/ClpB_AAA_lid"/>
</dbReference>
<evidence type="ECO:0000313" key="7">
    <source>
        <dbReference type="Proteomes" id="UP000579647"/>
    </source>
</evidence>
<evidence type="ECO:0000256" key="3">
    <source>
        <dbReference type="ARBA" id="ARBA00022840"/>
    </source>
</evidence>
<evidence type="ECO:0000313" key="6">
    <source>
        <dbReference type="EMBL" id="MBB5491377.1"/>
    </source>
</evidence>
<proteinExistence type="predicted"/>
<keyword evidence="6" id="KW-0378">Hydrolase</keyword>
<feature type="compositionally biased region" description="Polar residues" evidence="4">
    <location>
        <begin position="1"/>
        <end position="19"/>
    </location>
</feature>
<dbReference type="Gene3D" id="1.10.8.60">
    <property type="match status" value="1"/>
</dbReference>
<feature type="compositionally biased region" description="Gly residues" evidence="4">
    <location>
        <begin position="23"/>
        <end position="32"/>
    </location>
</feature>
<feature type="domain" description="AAA+ ATPase" evidence="5">
    <location>
        <begin position="378"/>
        <end position="550"/>
    </location>
</feature>
<dbReference type="GO" id="GO:0005524">
    <property type="term" value="F:ATP binding"/>
    <property type="evidence" value="ECO:0007669"/>
    <property type="project" value="UniProtKB-KW"/>
</dbReference>
<dbReference type="GO" id="GO:0008233">
    <property type="term" value="F:peptidase activity"/>
    <property type="evidence" value="ECO:0007669"/>
    <property type="project" value="UniProtKB-KW"/>
</dbReference>
<dbReference type="InterPro" id="IPR003593">
    <property type="entry name" value="AAA+_ATPase"/>
</dbReference>
<dbReference type="PRINTS" id="PR00300">
    <property type="entry name" value="CLPPROTEASEA"/>
</dbReference>
<dbReference type="GO" id="GO:0005737">
    <property type="term" value="C:cytoplasm"/>
    <property type="evidence" value="ECO:0007669"/>
    <property type="project" value="TreeGrafter"/>
</dbReference>
<reference evidence="6 7" key="1">
    <citation type="submission" date="2020-08" db="EMBL/GenBank/DDBJ databases">
        <title>Sequencing the genomes of 1000 actinobacteria strains.</title>
        <authorList>
            <person name="Klenk H.-P."/>
        </authorList>
    </citation>
    <scope>NUCLEOTIDE SEQUENCE [LARGE SCALE GENOMIC DNA]</scope>
    <source>
        <strain evidence="6 7">DSM 44598</strain>
    </source>
</reference>
<evidence type="ECO:0000256" key="4">
    <source>
        <dbReference type="SAM" id="MobiDB-lite"/>
    </source>
</evidence>
<protein>
    <submittedName>
        <fullName evidence="6">ATP-dependent Clp protease ATP-binding subunit ClpA</fullName>
    </submittedName>
</protein>
<comment type="caution">
    <text evidence="6">The sequence shown here is derived from an EMBL/GenBank/DDBJ whole genome shotgun (WGS) entry which is preliminary data.</text>
</comment>
<dbReference type="GO" id="GO:0034605">
    <property type="term" value="P:cellular response to heat"/>
    <property type="evidence" value="ECO:0007669"/>
    <property type="project" value="TreeGrafter"/>
</dbReference>
<dbReference type="CDD" id="cd00009">
    <property type="entry name" value="AAA"/>
    <property type="match status" value="1"/>
</dbReference>
<dbReference type="Proteomes" id="UP000579647">
    <property type="component" value="Unassembled WGS sequence"/>
</dbReference>
<dbReference type="GO" id="GO:0016887">
    <property type="term" value="F:ATP hydrolysis activity"/>
    <property type="evidence" value="ECO:0007669"/>
    <property type="project" value="InterPro"/>
</dbReference>
<dbReference type="Pfam" id="PF07724">
    <property type="entry name" value="AAA_2"/>
    <property type="match status" value="1"/>
</dbReference>
<feature type="region of interest" description="Disordered" evidence="4">
    <location>
        <begin position="1"/>
        <end position="37"/>
    </location>
</feature>
<gene>
    <name evidence="6" type="ORF">HNR07_002514</name>
</gene>
<dbReference type="RefSeq" id="WP_184365077.1">
    <property type="nucleotide sequence ID" value="NZ_BAAAKM010000133.1"/>
</dbReference>
<keyword evidence="2" id="KW-0547">Nucleotide-binding</keyword>
<name>A0A840WI63_9ACTN</name>
<dbReference type="InterPro" id="IPR050130">
    <property type="entry name" value="ClpA_ClpB"/>
</dbReference>
<dbReference type="SMART" id="SM00382">
    <property type="entry name" value="AAA"/>
    <property type="match status" value="2"/>
</dbReference>
<dbReference type="Gene3D" id="3.40.50.300">
    <property type="entry name" value="P-loop containing nucleotide triphosphate hydrolases"/>
    <property type="match status" value="2"/>
</dbReference>
<keyword evidence="1" id="KW-0677">Repeat</keyword>
<dbReference type="InterPro" id="IPR003959">
    <property type="entry name" value="ATPase_AAA_core"/>
</dbReference>
<dbReference type="GO" id="GO:0006508">
    <property type="term" value="P:proteolysis"/>
    <property type="evidence" value="ECO:0007669"/>
    <property type="project" value="UniProtKB-KW"/>
</dbReference>
<keyword evidence="3 6" id="KW-0067">ATP-binding</keyword>
<dbReference type="EMBL" id="JACHDO010000001">
    <property type="protein sequence ID" value="MBB5491377.1"/>
    <property type="molecule type" value="Genomic_DNA"/>
</dbReference>
<evidence type="ECO:0000259" key="5">
    <source>
        <dbReference type="SMART" id="SM00382"/>
    </source>
</evidence>
<dbReference type="SUPFAM" id="SSF52540">
    <property type="entry name" value="P-loop containing nucleoside triphosphate hydrolases"/>
    <property type="match status" value="2"/>
</dbReference>
<dbReference type="InterPro" id="IPR001270">
    <property type="entry name" value="ClpA/B"/>
</dbReference>
<evidence type="ECO:0000256" key="2">
    <source>
        <dbReference type="ARBA" id="ARBA00022741"/>
    </source>
</evidence>
<dbReference type="AlphaFoldDB" id="A0A840WI63"/>
<feature type="domain" description="AAA+ ATPase" evidence="5">
    <location>
        <begin position="76"/>
        <end position="226"/>
    </location>
</feature>
<keyword evidence="6" id="KW-0645">Protease</keyword>
<organism evidence="6 7">
    <name type="scientific">Nocardiopsis metallicus</name>
    <dbReference type="NCBI Taxonomy" id="179819"/>
    <lineage>
        <taxon>Bacteria</taxon>
        <taxon>Bacillati</taxon>
        <taxon>Actinomycetota</taxon>
        <taxon>Actinomycetes</taxon>
        <taxon>Streptosporangiales</taxon>
        <taxon>Nocardiopsidaceae</taxon>
        <taxon>Nocardiopsis</taxon>
    </lineage>
</organism>
<dbReference type="Pfam" id="PF17871">
    <property type="entry name" value="AAA_lid_9"/>
    <property type="match status" value="1"/>
</dbReference>
<dbReference type="CDD" id="cd19499">
    <property type="entry name" value="RecA-like_ClpB_Hsp104-like"/>
    <property type="match status" value="1"/>
</dbReference>
<accession>A0A840WI63</accession>
<keyword evidence="7" id="KW-1185">Reference proteome</keyword>